<gene>
    <name evidence="3" type="ORF">GCM10009107_62120</name>
</gene>
<keyword evidence="4" id="KW-1185">Reference proteome</keyword>
<dbReference type="Pfam" id="PF09851">
    <property type="entry name" value="SHOCT"/>
    <property type="match status" value="1"/>
</dbReference>
<evidence type="ECO:0000259" key="2">
    <source>
        <dbReference type="Pfam" id="PF09851"/>
    </source>
</evidence>
<proteinExistence type="predicted"/>
<protein>
    <recommendedName>
        <fullName evidence="2">SHOCT domain-containing protein</fullName>
    </recommendedName>
</protein>
<reference evidence="3 4" key="1">
    <citation type="journal article" date="2019" name="Int. J. Syst. Evol. Microbiol.">
        <title>The Global Catalogue of Microorganisms (GCM) 10K type strain sequencing project: providing services to taxonomists for standard genome sequencing and annotation.</title>
        <authorList>
            <consortium name="The Broad Institute Genomics Platform"/>
            <consortium name="The Broad Institute Genome Sequencing Center for Infectious Disease"/>
            <person name="Wu L."/>
            <person name="Ma J."/>
        </authorList>
    </citation>
    <scope>NUCLEOTIDE SEQUENCE [LARGE SCALE GENOMIC DNA]</scope>
    <source>
        <strain evidence="3 4">JCM 15503</strain>
    </source>
</reference>
<dbReference type="EMBL" id="BAAAEW010000051">
    <property type="protein sequence ID" value="GAA0770416.1"/>
    <property type="molecule type" value="Genomic_DNA"/>
</dbReference>
<evidence type="ECO:0000313" key="4">
    <source>
        <dbReference type="Proteomes" id="UP001500279"/>
    </source>
</evidence>
<feature type="signal peptide" evidence="1">
    <location>
        <begin position="1"/>
        <end position="27"/>
    </location>
</feature>
<feature type="chain" id="PRO_5047396486" description="SHOCT domain-containing protein" evidence="1">
    <location>
        <begin position="28"/>
        <end position="278"/>
    </location>
</feature>
<evidence type="ECO:0000313" key="3">
    <source>
        <dbReference type="EMBL" id="GAA0770416.1"/>
    </source>
</evidence>
<dbReference type="Proteomes" id="UP001500279">
    <property type="component" value="Unassembled WGS sequence"/>
</dbReference>
<comment type="caution">
    <text evidence="3">The sequence shown here is derived from an EMBL/GenBank/DDBJ whole genome shotgun (WGS) entry which is preliminary data.</text>
</comment>
<accession>A0ABN1KLV3</accession>
<dbReference type="InterPro" id="IPR018649">
    <property type="entry name" value="SHOCT"/>
</dbReference>
<feature type="domain" description="SHOCT" evidence="2">
    <location>
        <begin position="249"/>
        <end position="275"/>
    </location>
</feature>
<organism evidence="3 4">
    <name type="scientific">Ideonella azotifigens</name>
    <dbReference type="NCBI Taxonomy" id="513160"/>
    <lineage>
        <taxon>Bacteria</taxon>
        <taxon>Pseudomonadati</taxon>
        <taxon>Pseudomonadota</taxon>
        <taxon>Betaproteobacteria</taxon>
        <taxon>Burkholderiales</taxon>
        <taxon>Sphaerotilaceae</taxon>
        <taxon>Ideonella</taxon>
    </lineage>
</organism>
<evidence type="ECO:0000256" key="1">
    <source>
        <dbReference type="SAM" id="SignalP"/>
    </source>
</evidence>
<keyword evidence="1" id="KW-0732">Signal</keyword>
<name>A0ABN1KLV3_9BURK</name>
<dbReference type="RefSeq" id="WP_211361317.1">
    <property type="nucleotide sequence ID" value="NZ_BAAAEW010000051.1"/>
</dbReference>
<sequence length="278" mass="29411">MKTKLCQTARVVLMAGAAIAVAAPVHAGIGSLSSAAQQAASSAPARQRTWTLGDYSEVRLVSIEAGAAPNQHPTRVPADLLLAQLRAIRSQTANADAPLFSNGELKDLAESLSKALAIAAPSDDVVFVSSARRDDGSFFVPSAVTARLFVQGGALQLIVHDARFDFFDRARGTHTRPDFEFGARAKAGNAVLQSASAASKRSDWLEVPLVMPSAAAPAAAVPMPSPAAAATLPAPRAREAVSADEIEQRLLTLKRLRERGLISEEEYQQKRKEILALL</sequence>